<dbReference type="InterPro" id="IPR033645">
    <property type="entry name" value="VirB9/CagX/TrbG_C"/>
</dbReference>
<dbReference type="InterPro" id="IPR038161">
    <property type="entry name" value="VirB9/CagX/TrbG_C_sf"/>
</dbReference>
<evidence type="ECO:0000313" key="4">
    <source>
        <dbReference type="EMBL" id="PRD67631.1"/>
    </source>
</evidence>
<dbReference type="AlphaFoldDB" id="A0A2S9KB22"/>
<dbReference type="InterPro" id="IPR010258">
    <property type="entry name" value="Conjugal_tfr_TrbG/VirB9/CagX"/>
</dbReference>
<evidence type="ECO:0000256" key="2">
    <source>
        <dbReference type="ARBA" id="ARBA00022729"/>
    </source>
</evidence>
<evidence type="ECO:0000313" key="5">
    <source>
        <dbReference type="Proteomes" id="UP000238326"/>
    </source>
</evidence>
<keyword evidence="5" id="KW-1185">Reference proteome</keyword>
<keyword evidence="2 3" id="KW-0732">Signal</keyword>
<dbReference type="NCBIfam" id="NF010460">
    <property type="entry name" value="PRK13885.1"/>
    <property type="match status" value="1"/>
</dbReference>
<gene>
    <name evidence="4" type="primary">trbG</name>
    <name evidence="4" type="ORF">C6P61_15245</name>
</gene>
<dbReference type="CDD" id="cd06911">
    <property type="entry name" value="VirB9_CagX_TrbG"/>
    <property type="match status" value="1"/>
</dbReference>
<sequence length="299" mass="32777">MTKTLFAVILGAAVAVPSLALAAPGDDIADKYFNKTNPKLTAQERAALAIAKRWEAGSATGIQPVAGSGGAIKFVYGVQQPSIVCAVLQVCDVALQAGEQVNSINLGDTARWTVEPAITGSGATEIQHLIIKPMDVGLETSLVVTTNRRSYHFRLRSHRTEYMPQVSFTYPEDAQVKWDAIQRREKQERTDNTLPATGEYLGDLTFDYDLSGSASWKPVRVYNDGRKTIIEMPGAMQQTEAPTLLVVRKEGGMFTDDETVLVNYRVHGNRYIVDTVFDRAILISGVGSSQDRVTIVRRK</sequence>
<dbReference type="Gene3D" id="2.60.40.2500">
    <property type="match status" value="1"/>
</dbReference>
<dbReference type="InterPro" id="IPR014142">
    <property type="entry name" value="TrbG_Ti"/>
</dbReference>
<protein>
    <submittedName>
        <fullName evidence="4">P-type conjugative transfer protein TrbG</fullName>
    </submittedName>
</protein>
<dbReference type="NCBIfam" id="TIGR02775">
    <property type="entry name" value="TrbG_Ti"/>
    <property type="match status" value="1"/>
</dbReference>
<accession>A0A2S9KB22</accession>
<dbReference type="Proteomes" id="UP000238326">
    <property type="component" value="Unassembled WGS sequence"/>
</dbReference>
<evidence type="ECO:0000256" key="1">
    <source>
        <dbReference type="ARBA" id="ARBA00006135"/>
    </source>
</evidence>
<evidence type="ECO:0000256" key="3">
    <source>
        <dbReference type="SAM" id="SignalP"/>
    </source>
</evidence>
<dbReference type="EMBL" id="PVLR01000049">
    <property type="protein sequence ID" value="PRD67631.1"/>
    <property type="molecule type" value="Genomic_DNA"/>
</dbReference>
<feature type="signal peptide" evidence="3">
    <location>
        <begin position="1"/>
        <end position="22"/>
    </location>
</feature>
<dbReference type="RefSeq" id="WP_105730787.1">
    <property type="nucleotide sequence ID" value="NZ_PVLR01000049.1"/>
</dbReference>
<dbReference type="OrthoDB" id="5357875at2"/>
<reference evidence="4 5" key="1">
    <citation type="submission" date="2018-03" db="EMBL/GenBank/DDBJ databases">
        <title>Comparative genomics illustrates the genes involved in a hyperalkaliphilic mechanisms of Serpentinomonas isolated from highly-alkaline calcium-rich serpentinized springs.</title>
        <authorList>
            <person name="Suzuki S."/>
            <person name="Ishii S."/>
            <person name="Walworth N."/>
            <person name="Bird L."/>
            <person name="Kuenen J.G."/>
            <person name="Nealson K.H."/>
        </authorList>
    </citation>
    <scope>NUCLEOTIDE SEQUENCE [LARGE SCALE GENOMIC DNA]</scope>
    <source>
        <strain evidence="4 5">83</strain>
    </source>
</reference>
<name>A0A2S9KB22_9BURK</name>
<dbReference type="Pfam" id="PF03524">
    <property type="entry name" value="CagX"/>
    <property type="match status" value="1"/>
</dbReference>
<feature type="chain" id="PRO_5015698747" evidence="3">
    <location>
        <begin position="23"/>
        <end position="299"/>
    </location>
</feature>
<proteinExistence type="inferred from homology"/>
<comment type="caution">
    <text evidence="4">The sequence shown here is derived from an EMBL/GenBank/DDBJ whole genome shotgun (WGS) entry which is preliminary data.</text>
</comment>
<comment type="similarity">
    <text evidence="1">Belongs to the TrbG/VirB9 family.</text>
</comment>
<organism evidence="4 5">
    <name type="scientific">Malikia spinosa</name>
    <dbReference type="NCBI Taxonomy" id="86180"/>
    <lineage>
        <taxon>Bacteria</taxon>
        <taxon>Pseudomonadati</taxon>
        <taxon>Pseudomonadota</taxon>
        <taxon>Betaproteobacteria</taxon>
        <taxon>Burkholderiales</taxon>
        <taxon>Comamonadaceae</taxon>
        <taxon>Malikia</taxon>
    </lineage>
</organism>